<dbReference type="CDD" id="cd02947">
    <property type="entry name" value="TRX_family"/>
    <property type="match status" value="1"/>
</dbReference>
<dbReference type="PANTHER" id="PTHR46115">
    <property type="entry name" value="THIOREDOXIN-LIKE PROTEIN 1"/>
    <property type="match status" value="1"/>
</dbReference>
<keyword evidence="4" id="KW-1185">Reference proteome</keyword>
<sequence>MMMQVLRAPAIARYAVRNNSMRNFSTVQKLADSNAVEDFRNLNSKAVMYFTASWCGPCKAISPMYQEMATKYTDIAFGKVDIDENADSSMEYEISAVPTFIFFEDNKAVALVRGADVKGLQSNLDLLQNSK</sequence>
<dbReference type="InParanoid" id="A0A1Z5JNF9"/>
<evidence type="ECO:0000313" key="4">
    <source>
        <dbReference type="Proteomes" id="UP000198406"/>
    </source>
</evidence>
<evidence type="ECO:0000256" key="1">
    <source>
        <dbReference type="ARBA" id="ARBA00023157"/>
    </source>
</evidence>
<dbReference type="PROSITE" id="PS51352">
    <property type="entry name" value="THIOREDOXIN_2"/>
    <property type="match status" value="1"/>
</dbReference>
<evidence type="ECO:0000259" key="2">
    <source>
        <dbReference type="PROSITE" id="PS51352"/>
    </source>
</evidence>
<reference evidence="3 4" key="1">
    <citation type="journal article" date="2015" name="Plant Cell">
        <title>Oil accumulation by the oleaginous diatom Fistulifera solaris as revealed by the genome and transcriptome.</title>
        <authorList>
            <person name="Tanaka T."/>
            <person name="Maeda Y."/>
            <person name="Veluchamy A."/>
            <person name="Tanaka M."/>
            <person name="Abida H."/>
            <person name="Marechal E."/>
            <person name="Bowler C."/>
            <person name="Muto M."/>
            <person name="Sunaga Y."/>
            <person name="Tanaka M."/>
            <person name="Yoshino T."/>
            <person name="Taniguchi T."/>
            <person name="Fukuda Y."/>
            <person name="Nemoto M."/>
            <person name="Matsumoto M."/>
            <person name="Wong P.S."/>
            <person name="Aburatani S."/>
            <person name="Fujibuchi W."/>
        </authorList>
    </citation>
    <scope>NUCLEOTIDE SEQUENCE [LARGE SCALE GENOMIC DNA]</scope>
    <source>
        <strain evidence="3 4">JPCC DA0580</strain>
    </source>
</reference>
<dbReference type="AlphaFoldDB" id="A0A1Z5JNF9"/>
<dbReference type="EMBL" id="BDSP01000095">
    <property type="protein sequence ID" value="GAX15563.1"/>
    <property type="molecule type" value="Genomic_DNA"/>
</dbReference>
<dbReference type="InterPro" id="IPR017937">
    <property type="entry name" value="Thioredoxin_CS"/>
</dbReference>
<comment type="caution">
    <text evidence="3">The sequence shown here is derived from an EMBL/GenBank/DDBJ whole genome shotgun (WGS) entry which is preliminary data.</text>
</comment>
<dbReference type="Pfam" id="PF00085">
    <property type="entry name" value="Thioredoxin"/>
    <property type="match status" value="1"/>
</dbReference>
<accession>A0A1Z5JNF9</accession>
<keyword evidence="1" id="KW-1015">Disulfide bond</keyword>
<proteinExistence type="predicted"/>
<protein>
    <recommendedName>
        <fullName evidence="2">Thioredoxin domain-containing protein</fullName>
    </recommendedName>
</protein>
<dbReference type="InterPro" id="IPR036249">
    <property type="entry name" value="Thioredoxin-like_sf"/>
</dbReference>
<dbReference type="InterPro" id="IPR013766">
    <property type="entry name" value="Thioredoxin_domain"/>
</dbReference>
<dbReference type="OrthoDB" id="2121326at2759"/>
<dbReference type="Proteomes" id="UP000198406">
    <property type="component" value="Unassembled WGS sequence"/>
</dbReference>
<name>A0A1Z5JNF9_FISSO</name>
<dbReference type="PROSITE" id="PS00194">
    <property type="entry name" value="THIOREDOXIN_1"/>
    <property type="match status" value="1"/>
</dbReference>
<organism evidence="3 4">
    <name type="scientific">Fistulifera solaris</name>
    <name type="common">Oleaginous diatom</name>
    <dbReference type="NCBI Taxonomy" id="1519565"/>
    <lineage>
        <taxon>Eukaryota</taxon>
        <taxon>Sar</taxon>
        <taxon>Stramenopiles</taxon>
        <taxon>Ochrophyta</taxon>
        <taxon>Bacillariophyta</taxon>
        <taxon>Bacillariophyceae</taxon>
        <taxon>Bacillariophycidae</taxon>
        <taxon>Naviculales</taxon>
        <taxon>Naviculaceae</taxon>
        <taxon>Fistulifera</taxon>
    </lineage>
</organism>
<feature type="domain" description="Thioredoxin" evidence="2">
    <location>
        <begin position="2"/>
        <end position="129"/>
    </location>
</feature>
<dbReference type="Gene3D" id="3.40.30.10">
    <property type="entry name" value="Glutaredoxin"/>
    <property type="match status" value="1"/>
</dbReference>
<gene>
    <name evidence="3" type="ORF">FisN_3Hh030</name>
</gene>
<dbReference type="PRINTS" id="PR00421">
    <property type="entry name" value="THIOREDOXIN"/>
</dbReference>
<dbReference type="SUPFAM" id="SSF52833">
    <property type="entry name" value="Thioredoxin-like"/>
    <property type="match status" value="1"/>
</dbReference>
<evidence type="ECO:0000313" key="3">
    <source>
        <dbReference type="EMBL" id="GAX15563.1"/>
    </source>
</evidence>